<dbReference type="OrthoDB" id="8479889at2"/>
<evidence type="ECO:0000256" key="1">
    <source>
        <dbReference type="SAM" id="Phobius"/>
    </source>
</evidence>
<reference evidence="2 3" key="1">
    <citation type="submission" date="2019-06" db="EMBL/GenBank/DDBJ databases">
        <title>Tsukamurella conjunctivitidis sp. nov., Tsukamurella assacharolytica sp. nov. and Tsukamurella sputae sp. nov. isolated from patients with conjunctivitis, bacteraemia (lymphoma) and respiratory infection (sputum) in Hong Kong.</title>
        <authorList>
            <person name="Teng J.L.L."/>
            <person name="Lee H.H."/>
            <person name="Fong J.Y.H."/>
            <person name="Fok K.M.N."/>
            <person name="Lau S.K.P."/>
            <person name="Woo P.C.Y."/>
        </authorList>
    </citation>
    <scope>NUCLEOTIDE SEQUENCE [LARGE SCALE GENOMIC DNA]</scope>
    <source>
        <strain evidence="2 3">HKU72</strain>
    </source>
</reference>
<evidence type="ECO:0000313" key="3">
    <source>
        <dbReference type="Proteomes" id="UP000319375"/>
    </source>
</evidence>
<feature type="non-terminal residue" evidence="2">
    <location>
        <position position="167"/>
    </location>
</feature>
<keyword evidence="1" id="KW-0812">Transmembrane</keyword>
<keyword evidence="1" id="KW-0472">Membrane</keyword>
<name>A0A5C5R7W7_9ACTN</name>
<dbReference type="Pfam" id="PF13829">
    <property type="entry name" value="DUF4191"/>
    <property type="match status" value="1"/>
</dbReference>
<dbReference type="InterPro" id="IPR025445">
    <property type="entry name" value="DUF4191"/>
</dbReference>
<feature type="non-terminal residue" evidence="2">
    <location>
        <position position="1"/>
    </location>
</feature>
<accession>A0A5C5R7W7</accession>
<protein>
    <submittedName>
        <fullName evidence="2">DUF4191 family protein</fullName>
    </submittedName>
</protein>
<keyword evidence="1" id="KW-1133">Transmembrane helix</keyword>
<proteinExistence type="predicted"/>
<dbReference type="AlphaFoldDB" id="A0A5C5R7W7"/>
<dbReference type="RefSeq" id="WP_146489561.1">
    <property type="nucleotide sequence ID" value="NZ_VIGX01000340.1"/>
</dbReference>
<dbReference type="EMBL" id="VIGX01000340">
    <property type="protein sequence ID" value="TWS19050.1"/>
    <property type="molecule type" value="Genomic_DNA"/>
</dbReference>
<evidence type="ECO:0000313" key="2">
    <source>
        <dbReference type="EMBL" id="TWS19050.1"/>
    </source>
</evidence>
<gene>
    <name evidence="2" type="ORF">FK530_25690</name>
</gene>
<feature type="transmembrane region" description="Helical" evidence="1">
    <location>
        <begin position="12"/>
        <end position="32"/>
    </location>
</feature>
<sequence length="167" mass="18230">VAVLTHANVVLWTLTGVMLAVLLGLVLLSSLVRKAMYAQIDGTVGSVYAVISQIKRGWIISEEPVAANREQDVIWRLIGRPGVVFISEGPSARVRPMLAAERKRVNRVAQNVPVILIQSGHEDGQVTLAKIEKTLRKQKKVLTKEEVPAISQRLNAVQSTSLPIPKG</sequence>
<comment type="caution">
    <text evidence="2">The sequence shown here is derived from an EMBL/GenBank/DDBJ whole genome shotgun (WGS) entry which is preliminary data.</text>
</comment>
<organism evidence="2 3">
    <name type="scientific">Tsukamurella conjunctivitidis</name>
    <dbReference type="NCBI Taxonomy" id="2592068"/>
    <lineage>
        <taxon>Bacteria</taxon>
        <taxon>Bacillati</taxon>
        <taxon>Actinomycetota</taxon>
        <taxon>Actinomycetes</taxon>
        <taxon>Mycobacteriales</taxon>
        <taxon>Tsukamurellaceae</taxon>
        <taxon>Tsukamurella</taxon>
    </lineage>
</organism>
<dbReference type="Proteomes" id="UP000319375">
    <property type="component" value="Unassembled WGS sequence"/>
</dbReference>
<keyword evidence="3" id="KW-1185">Reference proteome</keyword>